<feature type="region of interest" description="Disordered" evidence="1">
    <location>
        <begin position="421"/>
        <end position="450"/>
    </location>
</feature>
<feature type="compositionally biased region" description="Low complexity" evidence="1">
    <location>
        <begin position="664"/>
        <end position="682"/>
    </location>
</feature>
<dbReference type="Gene3D" id="3.10.260.10">
    <property type="entry name" value="Transcription regulator HTH, APSES-type DNA-binding domain"/>
    <property type="match status" value="1"/>
</dbReference>
<feature type="compositionally biased region" description="Low complexity" evidence="1">
    <location>
        <begin position="1279"/>
        <end position="1291"/>
    </location>
</feature>
<dbReference type="SUPFAM" id="SSF54616">
    <property type="entry name" value="DNA-binding domain of Mlu1-box binding protein MBP1"/>
    <property type="match status" value="1"/>
</dbReference>
<dbReference type="InterPro" id="IPR036887">
    <property type="entry name" value="HTH_APSES_sf"/>
</dbReference>
<feature type="compositionally biased region" description="Polar residues" evidence="1">
    <location>
        <begin position="1"/>
        <end position="11"/>
    </location>
</feature>
<feature type="non-terminal residue" evidence="3">
    <location>
        <position position="1"/>
    </location>
</feature>
<feature type="compositionally biased region" description="Acidic residues" evidence="1">
    <location>
        <begin position="758"/>
        <end position="776"/>
    </location>
</feature>
<dbReference type="EMBL" id="JANBOJ010000063">
    <property type="protein sequence ID" value="KAJ1723517.1"/>
    <property type="molecule type" value="Genomic_DNA"/>
</dbReference>
<gene>
    <name evidence="3" type="ORF">LPJ53_002129</name>
</gene>
<evidence type="ECO:0000313" key="4">
    <source>
        <dbReference type="Proteomes" id="UP001149813"/>
    </source>
</evidence>
<feature type="domain" description="HTH APSES-type" evidence="2">
    <location>
        <begin position="509"/>
        <end position="618"/>
    </location>
</feature>
<feature type="compositionally biased region" description="Low complexity" evidence="1">
    <location>
        <begin position="36"/>
        <end position="45"/>
    </location>
</feature>
<evidence type="ECO:0000256" key="1">
    <source>
        <dbReference type="SAM" id="MobiDB-lite"/>
    </source>
</evidence>
<feature type="compositionally biased region" description="Pro residues" evidence="1">
    <location>
        <begin position="1190"/>
        <end position="1201"/>
    </location>
</feature>
<evidence type="ECO:0000313" key="3">
    <source>
        <dbReference type="EMBL" id="KAJ1723517.1"/>
    </source>
</evidence>
<dbReference type="Proteomes" id="UP001149813">
    <property type="component" value="Unassembled WGS sequence"/>
</dbReference>
<feature type="region of interest" description="Disordered" evidence="1">
    <location>
        <begin position="808"/>
        <end position="837"/>
    </location>
</feature>
<feature type="region of interest" description="Disordered" evidence="1">
    <location>
        <begin position="852"/>
        <end position="871"/>
    </location>
</feature>
<feature type="compositionally biased region" description="Acidic residues" evidence="1">
    <location>
        <begin position="25"/>
        <end position="35"/>
    </location>
</feature>
<feature type="region of interest" description="Disordered" evidence="1">
    <location>
        <begin position="1"/>
        <end position="113"/>
    </location>
</feature>
<feature type="compositionally biased region" description="Low complexity" evidence="1">
    <location>
        <begin position="1139"/>
        <end position="1149"/>
    </location>
</feature>
<feature type="region of interest" description="Disordered" evidence="1">
    <location>
        <begin position="1126"/>
        <end position="1383"/>
    </location>
</feature>
<feature type="compositionally biased region" description="Low complexity" evidence="1">
    <location>
        <begin position="1202"/>
        <end position="1225"/>
    </location>
</feature>
<evidence type="ECO:0000259" key="2">
    <source>
        <dbReference type="PROSITE" id="PS51299"/>
    </source>
</evidence>
<protein>
    <recommendedName>
        <fullName evidence="2">HTH APSES-type domain-containing protein</fullName>
    </recommendedName>
</protein>
<dbReference type="InterPro" id="IPR003163">
    <property type="entry name" value="Tscrpt_reg_HTH_APSES-type"/>
</dbReference>
<dbReference type="GO" id="GO:0003677">
    <property type="term" value="F:DNA binding"/>
    <property type="evidence" value="ECO:0007669"/>
    <property type="project" value="InterPro"/>
</dbReference>
<dbReference type="OrthoDB" id="5597783at2759"/>
<name>A0A9W7Y2T3_9FUNG</name>
<proteinExistence type="predicted"/>
<feature type="region of interest" description="Disordered" evidence="1">
    <location>
        <begin position="922"/>
        <end position="975"/>
    </location>
</feature>
<feature type="region of interest" description="Disordered" evidence="1">
    <location>
        <begin position="662"/>
        <end position="695"/>
    </location>
</feature>
<organism evidence="3 4">
    <name type="scientific">Coemansia erecta</name>
    <dbReference type="NCBI Taxonomy" id="147472"/>
    <lineage>
        <taxon>Eukaryota</taxon>
        <taxon>Fungi</taxon>
        <taxon>Fungi incertae sedis</taxon>
        <taxon>Zoopagomycota</taxon>
        <taxon>Kickxellomycotina</taxon>
        <taxon>Kickxellomycetes</taxon>
        <taxon>Kickxellales</taxon>
        <taxon>Kickxellaceae</taxon>
        <taxon>Coemansia</taxon>
    </lineage>
</organism>
<sequence>ALTQETTQPGFSSDEASDRDHSSEPEEEEEEDDDSAAIASRFSSDSDSDSEQRSVRQMAVATTTSIADYQIGRRRAESSADITTLVPPGPNTTPRASASPDRTPLPPATSPSFDTPHVHDGELQVASPLLLPRGLMSLQMPLDSIFGTSPIASKDSIPSPADMMMTPVVAAASVMMHPDDSIVPATNASSLLLSADLSRVTEDCEKVAKVNSSDFVKHNTTPENIGSPSESAESAETAIAATTATDEDLAAGNDTKAKSAGLTLSLSAGTAVASASPAGRAAASLCVDKDDYDFSFHDLMDAELMSINELDKLWTTSNPSSASTAAVVGPEDNLICGLATIPEVAVEDLCEASEAAEVLARAADATVVTACGISNTRVDEDELPVKLTQKLLALSGETCQQPPAPLTDCAKPPSLRDEIQTSEGNKDRAVCPAATDTDGKDASSAALDSVEPTKVLVDNTDEHEETTASCSSKVILPDPFGDIPATAMVATKMTVSPRIVLTIVETVPVYMTVITTTEAAGSGTGKWIVRRHRLLRLVENGYVNASSLLLAGGVSSEQERSIVLSLEVGRFKWRRPQSKLYGTWIPLPRARALAATCSLNHRLGPFLNDNLEAYFPAPLPTSFIRHLITPFFTDPAGVLLAAADSDAGLGIEFQHLVNSATANQRPTQQQQLQQPQSISRSSTFGATARGTPSPSIIQTLATRPSGGFAFGTGAKSFLGSDDRQLQSLLQLLSAESPMLGTPGVAERSDPMQQQQQQADEDEDENKSEAAEPEEEGVSATAAAASSTSTAALPVAESAATAATVTATNAKGSSSAAPLSGMATPGGASSAPRSHGVDAQQLADAITSSLALGSEATDGRMDCDSEGSDDEVALDASMVLPGADDSGADMICCSTPPSPPPPPSLPLRQRRISNAPLTIPRTHSAAASVHSFDGTCSDDHSEHMASESAGPSRAQSPEQHAQHQHQHQQPSRQPGGFSARLAQTMEAFGFTGAAKTSLLLRLRAAAAAKSTGRQQAVAPYMLYRPDAGGVAAVSTGSVAKRSRPGSLATVDEDDGGAGRKRARVIRIPRVKPLAVKTKARGMQPPDTAVVMRLASAIYNHTLAQAQRQAAAAQTSAASSSAAASASAGSATAPATPAPRAPTQQQAARPAVRPQTHGAAAGGSPRPGAPPAMQRAATSPMHVRPMVRRPPMRPGMPGGPPSGSPQHPQQQQPHQKPSPRPVATAVRRPPPANGMSPTSQHAPPMRPGSRPPMRSPGGPQGTAAWRPPGQPSAVRPGAQYRPRPGAVRVARPMAPRPPGMPLARPAPARPHVPPVQQQPSPVSRAATPLTPQTPHTPGALAKDPAPHARLPLQTPVSATPAPVASGNDSPAAALSPPTLRNRPTT</sequence>
<feature type="compositionally biased region" description="Pro residues" evidence="1">
    <location>
        <begin position="1242"/>
        <end position="1252"/>
    </location>
</feature>
<accession>A0A9W7Y2T3</accession>
<keyword evidence="4" id="KW-1185">Reference proteome</keyword>
<reference evidence="3" key="1">
    <citation type="submission" date="2022-07" db="EMBL/GenBank/DDBJ databases">
        <title>Phylogenomic reconstructions and comparative analyses of Kickxellomycotina fungi.</title>
        <authorList>
            <person name="Reynolds N.K."/>
            <person name="Stajich J.E."/>
            <person name="Barry K."/>
            <person name="Grigoriev I.V."/>
            <person name="Crous P."/>
            <person name="Smith M.E."/>
        </authorList>
    </citation>
    <scope>NUCLEOTIDE SEQUENCE</scope>
    <source>
        <strain evidence="3">NBRC 32514</strain>
    </source>
</reference>
<comment type="caution">
    <text evidence="3">The sequence shown here is derived from an EMBL/GenBank/DDBJ whole genome shotgun (WGS) entry which is preliminary data.</text>
</comment>
<feature type="compositionally biased region" description="Low complexity" evidence="1">
    <location>
        <begin position="1312"/>
        <end position="1323"/>
    </location>
</feature>
<dbReference type="PROSITE" id="PS51299">
    <property type="entry name" value="HTH_APSES"/>
    <property type="match status" value="1"/>
</dbReference>
<feature type="region of interest" description="Disordered" evidence="1">
    <location>
        <begin position="738"/>
        <end position="784"/>
    </location>
</feature>